<feature type="transmembrane region" description="Helical" evidence="1">
    <location>
        <begin position="272"/>
        <end position="289"/>
    </location>
</feature>
<feature type="transmembrane region" description="Helical" evidence="1">
    <location>
        <begin position="222"/>
        <end position="237"/>
    </location>
</feature>
<keyword evidence="1" id="KW-0812">Transmembrane</keyword>
<feature type="transmembrane region" description="Helical" evidence="1">
    <location>
        <begin position="199"/>
        <end position="216"/>
    </location>
</feature>
<dbReference type="RefSeq" id="WP_251490147.1">
    <property type="nucleotide sequence ID" value="NZ_CAJSLV010000053.1"/>
</dbReference>
<evidence type="ECO:0000313" key="3">
    <source>
        <dbReference type="Proteomes" id="UP001152519"/>
    </source>
</evidence>
<name>A0A9W4GR94_9ACTN</name>
<feature type="transmembrane region" description="Helical" evidence="1">
    <location>
        <begin position="168"/>
        <end position="187"/>
    </location>
</feature>
<feature type="transmembrane region" description="Helical" evidence="1">
    <location>
        <begin position="137"/>
        <end position="156"/>
    </location>
</feature>
<keyword evidence="1" id="KW-0472">Membrane</keyword>
<dbReference type="EMBL" id="CAJSLV010000053">
    <property type="protein sequence ID" value="CAG6394081.1"/>
    <property type="molecule type" value="Genomic_DNA"/>
</dbReference>
<comment type="caution">
    <text evidence="2">The sequence shown here is derived from an EMBL/GenBank/DDBJ whole genome shotgun (WGS) entry which is preliminary data.</text>
</comment>
<dbReference type="Proteomes" id="UP001152519">
    <property type="component" value="Unassembled WGS sequence"/>
</dbReference>
<evidence type="ECO:0000256" key="1">
    <source>
        <dbReference type="SAM" id="Phobius"/>
    </source>
</evidence>
<accession>A0A9W4GR94</accession>
<proteinExistence type="predicted"/>
<reference evidence="2" key="1">
    <citation type="submission" date="2021-05" db="EMBL/GenBank/DDBJ databases">
        <authorList>
            <person name="Arsene-Ploetze F."/>
        </authorList>
    </citation>
    <scope>NUCLEOTIDE SEQUENCE</scope>
    <source>
        <strain evidence="2">DSM 42138</strain>
    </source>
</reference>
<evidence type="ECO:0000313" key="2">
    <source>
        <dbReference type="EMBL" id="CAG6394081.1"/>
    </source>
</evidence>
<keyword evidence="3" id="KW-1185">Reference proteome</keyword>
<feature type="transmembrane region" description="Helical" evidence="1">
    <location>
        <begin position="244"/>
        <end position="260"/>
    </location>
</feature>
<feature type="transmembrane region" description="Helical" evidence="1">
    <location>
        <begin position="108"/>
        <end position="130"/>
    </location>
</feature>
<organism evidence="2 3">
    <name type="scientific">Actinacidiphila cocklensis</name>
    <dbReference type="NCBI Taxonomy" id="887465"/>
    <lineage>
        <taxon>Bacteria</taxon>
        <taxon>Bacillati</taxon>
        <taxon>Actinomycetota</taxon>
        <taxon>Actinomycetes</taxon>
        <taxon>Kitasatosporales</taxon>
        <taxon>Streptomycetaceae</taxon>
        <taxon>Actinacidiphila</taxon>
    </lineage>
</organism>
<protein>
    <submittedName>
        <fullName evidence="2">Uncharacterized protein</fullName>
    </submittedName>
</protein>
<keyword evidence="1" id="KW-1133">Transmembrane helix</keyword>
<gene>
    <name evidence="2" type="ORF">SCOCK_240033</name>
</gene>
<dbReference type="AlphaFoldDB" id="A0A9W4GR94"/>
<sequence length="300" mass="31086">MTARAIELALRAYPTGYRELHGAELAATADQVGEAEGGLAVLQEASALAAHGLRVRLRISPDRPLGRALNRGAPLAVAVDTAVRLGILVTLLRTLTPMLSWEQLQQQFALWPAITAIGLSLLALTGLALGRWQLARLLSVAACGVAAVAAVLTQLYADSHGGGSDLWASNFVPLAGTVLSTLLLLAAPLSLEVTNGRRAGAIVLLAVGTLALETLLFDQARFILTAVLLLGVALLSSSSYRRNAVVVVLALLPATLYPLYDFAQGAGIHGPQFQVGMAAALAVAGAGLLRTRRRTAGTAG</sequence>